<dbReference type="UniPathway" id="UPA00359">
    <property type="reaction ID" value="UER00482"/>
</dbReference>
<sequence length="341" mass="39787">MKRWYLYPFSLVYHFATSLRNLMYDWGILKSTSFKTPIINVGNLSVGGSGKSPMVMYLAEFLCKTYKTGVLSRGYGRQTKGYGITNYDSNYKTVGDEAMQLFERFKNKFVIGVSEARVPGAKKMIEDMDLDVLILDDAYQHRAIKPGLQILMTDYNDPYFKDYVLPAGDLRESRNGASRAQIIMVSKCPAELTAEQKQYYISRIKPRSDQKVFFSSIGYDENIYAHNQFLPDNNLSYYDILLITGIANPKPLLNHLSKFSQRVKHLKYKDHHNFSDQDFKNIIAEYKKLGEYKLILTTEKDYVRLKTFDYLRELVYYWPINVDIDKKEEFNQIILNYVSKN</sequence>
<evidence type="ECO:0000256" key="1">
    <source>
        <dbReference type="ARBA" id="ARBA00002274"/>
    </source>
</evidence>
<keyword evidence="9 13" id="KW-0418">Kinase</keyword>
<dbReference type="PANTHER" id="PTHR42724">
    <property type="entry name" value="TETRAACYLDISACCHARIDE 4'-KINASE"/>
    <property type="match status" value="1"/>
</dbReference>
<evidence type="ECO:0000256" key="10">
    <source>
        <dbReference type="ARBA" id="ARBA00022840"/>
    </source>
</evidence>
<dbReference type="GO" id="GO:0005886">
    <property type="term" value="C:plasma membrane"/>
    <property type="evidence" value="ECO:0007669"/>
    <property type="project" value="TreeGrafter"/>
</dbReference>
<evidence type="ECO:0000256" key="8">
    <source>
        <dbReference type="ARBA" id="ARBA00022741"/>
    </source>
</evidence>
<evidence type="ECO:0000256" key="13">
    <source>
        <dbReference type="HAMAP-Rule" id="MF_00409"/>
    </source>
</evidence>
<accession>A0A1N7JMB4</accession>
<keyword evidence="8 13" id="KW-0547">Nucleotide-binding</keyword>
<evidence type="ECO:0000256" key="7">
    <source>
        <dbReference type="ARBA" id="ARBA00022679"/>
    </source>
</evidence>
<dbReference type="InterPro" id="IPR027417">
    <property type="entry name" value="P-loop_NTPase"/>
</dbReference>
<evidence type="ECO:0000256" key="4">
    <source>
        <dbReference type="ARBA" id="ARBA00016436"/>
    </source>
</evidence>
<dbReference type="AlphaFoldDB" id="A0A1N7JMB4"/>
<protein>
    <recommendedName>
        <fullName evidence="4 13">Tetraacyldisaccharide 4'-kinase</fullName>
        <ecNumber evidence="3 13">2.7.1.130</ecNumber>
    </recommendedName>
    <alternativeName>
        <fullName evidence="12 13">Lipid A 4'-kinase</fullName>
    </alternativeName>
</protein>
<reference evidence="15" key="1">
    <citation type="submission" date="2017-01" db="EMBL/GenBank/DDBJ databases">
        <authorList>
            <person name="Varghese N."/>
            <person name="Submissions S."/>
        </authorList>
    </citation>
    <scope>NUCLEOTIDE SEQUENCE [LARGE SCALE GENOMIC DNA]</scope>
    <source>
        <strain evidence="15">DSM 23145</strain>
    </source>
</reference>
<name>A0A1N7JMB4_9FLAO</name>
<keyword evidence="11 13" id="KW-0443">Lipid metabolism</keyword>
<comment type="function">
    <text evidence="1 13">Transfers the gamma-phosphate of ATP to the 4'-position of a tetraacyldisaccharide 1-phosphate intermediate (termed DS-1-P) to form tetraacyldisaccharide 1,4'-bis-phosphate (lipid IVA).</text>
</comment>
<dbReference type="GO" id="GO:0009245">
    <property type="term" value="P:lipid A biosynthetic process"/>
    <property type="evidence" value="ECO:0007669"/>
    <property type="project" value="UniProtKB-UniRule"/>
</dbReference>
<dbReference type="OrthoDB" id="9766423at2"/>
<comment type="catalytic activity">
    <reaction evidence="13">
        <text>a lipid A disaccharide + ATP = a lipid IVA + ADP + H(+)</text>
        <dbReference type="Rhea" id="RHEA:67840"/>
        <dbReference type="ChEBI" id="CHEBI:15378"/>
        <dbReference type="ChEBI" id="CHEBI:30616"/>
        <dbReference type="ChEBI" id="CHEBI:176343"/>
        <dbReference type="ChEBI" id="CHEBI:176425"/>
        <dbReference type="ChEBI" id="CHEBI:456216"/>
        <dbReference type="EC" id="2.7.1.130"/>
    </reaction>
</comment>
<comment type="similarity">
    <text evidence="13">Belongs to the LpxK family.</text>
</comment>
<keyword evidence="6 13" id="KW-0441">Lipid A biosynthesis</keyword>
<evidence type="ECO:0000256" key="9">
    <source>
        <dbReference type="ARBA" id="ARBA00022777"/>
    </source>
</evidence>
<proteinExistence type="inferred from homology"/>
<dbReference type="InterPro" id="IPR003758">
    <property type="entry name" value="LpxK"/>
</dbReference>
<keyword evidence="7 13" id="KW-0808">Transferase</keyword>
<evidence type="ECO:0000313" key="15">
    <source>
        <dbReference type="Proteomes" id="UP000185839"/>
    </source>
</evidence>
<dbReference type="GO" id="GO:0005524">
    <property type="term" value="F:ATP binding"/>
    <property type="evidence" value="ECO:0007669"/>
    <property type="project" value="UniProtKB-UniRule"/>
</dbReference>
<evidence type="ECO:0000256" key="12">
    <source>
        <dbReference type="ARBA" id="ARBA00029757"/>
    </source>
</evidence>
<keyword evidence="10 13" id="KW-0067">ATP-binding</keyword>
<dbReference type="SUPFAM" id="SSF52540">
    <property type="entry name" value="P-loop containing nucleoside triphosphate hydrolases"/>
    <property type="match status" value="1"/>
</dbReference>
<evidence type="ECO:0000256" key="3">
    <source>
        <dbReference type="ARBA" id="ARBA00012071"/>
    </source>
</evidence>
<keyword evidence="15" id="KW-1185">Reference proteome</keyword>
<dbReference type="GO" id="GO:0009244">
    <property type="term" value="P:lipopolysaccharide core region biosynthetic process"/>
    <property type="evidence" value="ECO:0007669"/>
    <property type="project" value="TreeGrafter"/>
</dbReference>
<evidence type="ECO:0000256" key="2">
    <source>
        <dbReference type="ARBA" id="ARBA00004870"/>
    </source>
</evidence>
<dbReference type="GO" id="GO:0009029">
    <property type="term" value="F:lipid-A 4'-kinase activity"/>
    <property type="evidence" value="ECO:0007669"/>
    <property type="project" value="UniProtKB-UniRule"/>
</dbReference>
<organism evidence="14 15">
    <name type="scientific">Kaistella chaponensis</name>
    <dbReference type="NCBI Taxonomy" id="713588"/>
    <lineage>
        <taxon>Bacteria</taxon>
        <taxon>Pseudomonadati</taxon>
        <taxon>Bacteroidota</taxon>
        <taxon>Flavobacteriia</taxon>
        <taxon>Flavobacteriales</taxon>
        <taxon>Weeksellaceae</taxon>
        <taxon>Chryseobacterium group</taxon>
        <taxon>Kaistella</taxon>
    </lineage>
</organism>
<keyword evidence="5 13" id="KW-0444">Lipid biosynthesis</keyword>
<dbReference type="Pfam" id="PF02606">
    <property type="entry name" value="LpxK"/>
    <property type="match status" value="1"/>
</dbReference>
<dbReference type="STRING" id="713588.SAMN05421789_102206"/>
<dbReference type="EC" id="2.7.1.130" evidence="3 13"/>
<dbReference type="RefSeq" id="WP_076385225.1">
    <property type="nucleotide sequence ID" value="NZ_DAOOBN010000103.1"/>
</dbReference>
<evidence type="ECO:0000256" key="5">
    <source>
        <dbReference type="ARBA" id="ARBA00022516"/>
    </source>
</evidence>
<dbReference type="Proteomes" id="UP000185839">
    <property type="component" value="Unassembled WGS sequence"/>
</dbReference>
<gene>
    <name evidence="13" type="primary">lpxK</name>
    <name evidence="14" type="ORF">SAMN05421789_102206</name>
</gene>
<dbReference type="NCBIfam" id="TIGR00682">
    <property type="entry name" value="lpxK"/>
    <property type="match status" value="1"/>
</dbReference>
<dbReference type="EMBL" id="FTOI01000002">
    <property type="protein sequence ID" value="SIS50411.1"/>
    <property type="molecule type" value="Genomic_DNA"/>
</dbReference>
<comment type="pathway">
    <text evidence="2 13">Glycolipid biosynthesis; lipid IV(A) biosynthesis; lipid IV(A) from (3R)-3-hydroxytetradecanoyl-[acyl-carrier-protein] and UDP-N-acetyl-alpha-D-glucosamine: step 6/6.</text>
</comment>
<evidence type="ECO:0000256" key="11">
    <source>
        <dbReference type="ARBA" id="ARBA00023098"/>
    </source>
</evidence>
<evidence type="ECO:0000256" key="6">
    <source>
        <dbReference type="ARBA" id="ARBA00022556"/>
    </source>
</evidence>
<evidence type="ECO:0000313" key="14">
    <source>
        <dbReference type="EMBL" id="SIS50411.1"/>
    </source>
</evidence>
<dbReference type="HAMAP" id="MF_00409">
    <property type="entry name" value="LpxK"/>
    <property type="match status" value="1"/>
</dbReference>
<dbReference type="PANTHER" id="PTHR42724:SF1">
    <property type="entry name" value="TETRAACYLDISACCHARIDE 4'-KINASE, MITOCHONDRIAL-RELATED"/>
    <property type="match status" value="1"/>
</dbReference>
<comment type="caution">
    <text evidence="13">Lacks conserved residue(s) required for the propagation of feature annotation.</text>
</comment>